<dbReference type="AlphaFoldDB" id="A0AAV1UV19"/>
<accession>A0AAV1UV19</accession>
<evidence type="ECO:0000313" key="1">
    <source>
        <dbReference type="EMBL" id="CAK7936959.1"/>
    </source>
</evidence>
<proteinExistence type="predicted"/>
<name>A0AAV1UV19_9STRA</name>
<sequence length="165" mass="18826">MKLRTPVAGGLARKYLLSISYMLLNWSSGSRWCLVADEMYCGIFESVTNASQFYILVKLLKHDDPARPDTETSASVMPRDEMETVAEYSIVSNAEIQRPQVRRAKTLSVGTLVLTLCQSPTSKINYSTFHKTYDAVTFQWNSIRTRNSLCALKVVYQFVVMNRFF</sequence>
<dbReference type="EMBL" id="CAKLBY020000226">
    <property type="protein sequence ID" value="CAK7936959.1"/>
    <property type="molecule type" value="Genomic_DNA"/>
</dbReference>
<comment type="caution">
    <text evidence="1">The sequence shown here is derived from an EMBL/GenBank/DDBJ whole genome shotgun (WGS) entry which is preliminary data.</text>
</comment>
<reference evidence="1" key="1">
    <citation type="submission" date="2024-01" db="EMBL/GenBank/DDBJ databases">
        <authorList>
            <person name="Webb A."/>
        </authorList>
    </citation>
    <scope>NUCLEOTIDE SEQUENCE</scope>
    <source>
        <strain evidence="1">Pm1</strain>
    </source>
</reference>
<protein>
    <submittedName>
        <fullName evidence="1">Uncharacterized protein</fullName>
    </submittedName>
</protein>
<organism evidence="1 2">
    <name type="scientific">Peronospora matthiolae</name>
    <dbReference type="NCBI Taxonomy" id="2874970"/>
    <lineage>
        <taxon>Eukaryota</taxon>
        <taxon>Sar</taxon>
        <taxon>Stramenopiles</taxon>
        <taxon>Oomycota</taxon>
        <taxon>Peronosporomycetes</taxon>
        <taxon>Peronosporales</taxon>
        <taxon>Peronosporaceae</taxon>
        <taxon>Peronospora</taxon>
    </lineage>
</organism>
<gene>
    <name evidence="1" type="ORF">PM001_LOCUS22109</name>
</gene>
<dbReference type="Proteomes" id="UP001162060">
    <property type="component" value="Unassembled WGS sequence"/>
</dbReference>
<evidence type="ECO:0000313" key="2">
    <source>
        <dbReference type="Proteomes" id="UP001162060"/>
    </source>
</evidence>